<protein>
    <submittedName>
        <fullName evidence="2">Cytochrome oxidase complex assembly protein</fullName>
    </submittedName>
</protein>
<keyword evidence="3" id="KW-1185">Reference proteome</keyword>
<accession>I7M249</accession>
<evidence type="ECO:0000313" key="2">
    <source>
        <dbReference type="EMBL" id="EAR98476.1"/>
    </source>
</evidence>
<dbReference type="OrthoDB" id="285224at2759"/>
<organism evidence="2 3">
    <name type="scientific">Tetrahymena thermophila (strain SB210)</name>
    <dbReference type="NCBI Taxonomy" id="312017"/>
    <lineage>
        <taxon>Eukaryota</taxon>
        <taxon>Sar</taxon>
        <taxon>Alveolata</taxon>
        <taxon>Ciliophora</taxon>
        <taxon>Intramacronucleata</taxon>
        <taxon>Oligohymenophorea</taxon>
        <taxon>Hymenostomatida</taxon>
        <taxon>Tetrahymenina</taxon>
        <taxon>Tetrahymenidae</taxon>
        <taxon>Tetrahymena</taxon>
    </lineage>
</organism>
<dbReference type="RefSeq" id="XP_001018721.1">
    <property type="nucleotide sequence ID" value="XM_001018721.1"/>
</dbReference>
<dbReference type="HOGENOM" id="CLU_786336_0_0_1"/>
<dbReference type="eggNOG" id="ENOG502SPXW">
    <property type="taxonomic scope" value="Eukaryota"/>
</dbReference>
<feature type="transmembrane region" description="Helical" evidence="1">
    <location>
        <begin position="253"/>
        <end position="274"/>
    </location>
</feature>
<dbReference type="OMA" id="WEIESID"/>
<dbReference type="Pfam" id="PF08695">
    <property type="entry name" value="Coa1"/>
    <property type="match status" value="1"/>
</dbReference>
<sequence>MNNLIKSSWFYRKRTNIMLGTLALGSTGYLVLRYKQDQKFDHPVVKEIIRLMERNQQVVELIGYPLDTKIGLRSVFDIQNDITNLYFVVMGPKGTLLVDAQASSKSLKEIKEKEDEKKKFYLPDKEVYEKLKELKGNEEKLKEIKVNDDDKFWKLESVFADLAGQYRIAIQQNEEEKILREKNQSSFGKDTLQKNNQNQFVQNVITPRSTYQDLWAEHKYRNFKENIDSSTLSETEQEERRRFRLNQLYQKIGYIRIWMFGILIFGGMGTYIYLMKNKRKSILNSQIHQQSMNLIKKSSIAKNLFGATIKFTSSVRGAQIDKDAEFDMDIIGDKFNGIAKIKGTQNDNGTWNINEIVVEQKSDDGKILQKKKLI</sequence>
<dbReference type="KEGG" id="tet:TTHERM_00292030"/>
<evidence type="ECO:0000313" key="3">
    <source>
        <dbReference type="Proteomes" id="UP000009168"/>
    </source>
</evidence>
<reference evidence="3" key="1">
    <citation type="journal article" date="2006" name="PLoS Biol.">
        <title>Macronuclear genome sequence of the ciliate Tetrahymena thermophila, a model eukaryote.</title>
        <authorList>
            <person name="Eisen J.A."/>
            <person name="Coyne R.S."/>
            <person name="Wu M."/>
            <person name="Wu D."/>
            <person name="Thiagarajan M."/>
            <person name="Wortman J.R."/>
            <person name="Badger J.H."/>
            <person name="Ren Q."/>
            <person name="Amedeo P."/>
            <person name="Jones K.M."/>
            <person name="Tallon L.J."/>
            <person name="Delcher A.L."/>
            <person name="Salzberg S.L."/>
            <person name="Silva J.C."/>
            <person name="Haas B.J."/>
            <person name="Majoros W.H."/>
            <person name="Farzad M."/>
            <person name="Carlton J.M."/>
            <person name="Smith R.K. Jr."/>
            <person name="Garg J."/>
            <person name="Pearlman R.E."/>
            <person name="Karrer K.M."/>
            <person name="Sun L."/>
            <person name="Manning G."/>
            <person name="Elde N.C."/>
            <person name="Turkewitz A.P."/>
            <person name="Asai D.J."/>
            <person name="Wilkes D.E."/>
            <person name="Wang Y."/>
            <person name="Cai H."/>
            <person name="Collins K."/>
            <person name="Stewart B.A."/>
            <person name="Lee S.R."/>
            <person name="Wilamowska K."/>
            <person name="Weinberg Z."/>
            <person name="Ruzzo W.L."/>
            <person name="Wloga D."/>
            <person name="Gaertig J."/>
            <person name="Frankel J."/>
            <person name="Tsao C.-C."/>
            <person name="Gorovsky M.A."/>
            <person name="Keeling P.J."/>
            <person name="Waller R.F."/>
            <person name="Patron N.J."/>
            <person name="Cherry J.M."/>
            <person name="Stover N.A."/>
            <person name="Krieger C.J."/>
            <person name="del Toro C."/>
            <person name="Ryder H.F."/>
            <person name="Williamson S.C."/>
            <person name="Barbeau R.A."/>
            <person name="Hamilton E.P."/>
            <person name="Orias E."/>
        </authorList>
    </citation>
    <scope>NUCLEOTIDE SEQUENCE [LARGE SCALE GENOMIC DNA]</scope>
    <source>
        <strain evidence="3">SB210</strain>
    </source>
</reference>
<dbReference type="GeneID" id="7839602"/>
<keyword evidence="1" id="KW-1133">Transmembrane helix</keyword>
<keyword evidence="1" id="KW-0472">Membrane</keyword>
<proteinExistence type="predicted"/>
<dbReference type="EMBL" id="GG662651">
    <property type="protein sequence ID" value="EAR98476.1"/>
    <property type="molecule type" value="Genomic_DNA"/>
</dbReference>
<dbReference type="AlphaFoldDB" id="I7M249"/>
<name>I7M249_TETTS</name>
<gene>
    <name evidence="2" type="ORF">TTHERM_00292030</name>
</gene>
<evidence type="ECO:0000256" key="1">
    <source>
        <dbReference type="SAM" id="Phobius"/>
    </source>
</evidence>
<keyword evidence="1" id="KW-0812">Transmembrane</keyword>
<dbReference type="Proteomes" id="UP000009168">
    <property type="component" value="Unassembled WGS sequence"/>
</dbReference>
<dbReference type="InParanoid" id="I7M249"/>
<dbReference type="InterPro" id="IPR014807">
    <property type="entry name" value="Coa1"/>
</dbReference>